<dbReference type="GeneID" id="59290240"/>
<organism evidence="1 2">
    <name type="scientific">Letharia columbiana</name>
    <dbReference type="NCBI Taxonomy" id="112416"/>
    <lineage>
        <taxon>Eukaryota</taxon>
        <taxon>Fungi</taxon>
        <taxon>Dikarya</taxon>
        <taxon>Ascomycota</taxon>
        <taxon>Pezizomycotina</taxon>
        <taxon>Lecanoromycetes</taxon>
        <taxon>OSLEUM clade</taxon>
        <taxon>Lecanoromycetidae</taxon>
        <taxon>Lecanorales</taxon>
        <taxon>Lecanorineae</taxon>
        <taxon>Parmeliaceae</taxon>
        <taxon>Letharia</taxon>
    </lineage>
</organism>
<evidence type="ECO:0000313" key="1">
    <source>
        <dbReference type="EMBL" id="KAF6233294.1"/>
    </source>
</evidence>
<dbReference type="AlphaFoldDB" id="A0A8H6FRE7"/>
<dbReference type="EMBL" id="JACCJC010000040">
    <property type="protein sequence ID" value="KAF6233294.1"/>
    <property type="molecule type" value="Genomic_DNA"/>
</dbReference>
<protein>
    <submittedName>
        <fullName evidence="1">Uncharacterized protein</fullName>
    </submittedName>
</protein>
<reference evidence="1 2" key="1">
    <citation type="journal article" date="2020" name="Genomics">
        <title>Complete, high-quality genomes from long-read metagenomic sequencing of two wolf lichen thalli reveals enigmatic genome architecture.</title>
        <authorList>
            <person name="McKenzie S.K."/>
            <person name="Walston R.F."/>
            <person name="Allen J.L."/>
        </authorList>
    </citation>
    <scope>NUCLEOTIDE SEQUENCE [LARGE SCALE GENOMIC DNA]</scope>
    <source>
        <strain evidence="1">WasteWater2</strain>
    </source>
</reference>
<dbReference type="Proteomes" id="UP000578531">
    <property type="component" value="Unassembled WGS sequence"/>
</dbReference>
<dbReference type="RefSeq" id="XP_037162716.1">
    <property type="nucleotide sequence ID" value="XM_037310483.1"/>
</dbReference>
<evidence type="ECO:0000313" key="2">
    <source>
        <dbReference type="Proteomes" id="UP000578531"/>
    </source>
</evidence>
<sequence>MPAGEHDIAMVFHLAYQILEERDRMGGHDRVCRCHHLQDAVRTLNRGLRYEPDSSLLMQRLEKRELELAKDRIYTI</sequence>
<keyword evidence="2" id="KW-1185">Reference proteome</keyword>
<comment type="caution">
    <text evidence="1">The sequence shown here is derived from an EMBL/GenBank/DDBJ whole genome shotgun (WGS) entry which is preliminary data.</text>
</comment>
<accession>A0A8H6FRE7</accession>
<name>A0A8H6FRE7_9LECA</name>
<proteinExistence type="predicted"/>
<gene>
    <name evidence="1" type="ORF">HO173_008585</name>
</gene>